<evidence type="ECO:0000313" key="2">
    <source>
        <dbReference type="Proteomes" id="UP001470230"/>
    </source>
</evidence>
<accession>A0ABR2KBK6</accession>
<sequence length="192" mass="22407">MKVKYKGREVDNYTNELCLDYKIITHFSPYDEEECSSIGRWFKESAVMRHNKVLAEVAVRACVPDCKLLISRDDPNIRIDKCKCIRHVKYMRDECPDAIVEISFEEQPEFYIESVKIAVVPGGKILRNKLRMLDTGGEVVLIDNFPICLYEAKKDYARERPDLPIMADAAGWYDAIQRIVGWIVNYSYTYYK</sequence>
<gene>
    <name evidence="1" type="ORF">M9Y10_038911</name>
</gene>
<reference evidence="1 2" key="1">
    <citation type="submission" date="2024-04" db="EMBL/GenBank/DDBJ databases">
        <title>Tritrichomonas musculus Genome.</title>
        <authorList>
            <person name="Alves-Ferreira E."/>
            <person name="Grigg M."/>
            <person name="Lorenzi H."/>
            <person name="Galac M."/>
        </authorList>
    </citation>
    <scope>NUCLEOTIDE SEQUENCE [LARGE SCALE GENOMIC DNA]</scope>
    <source>
        <strain evidence="1 2">EAF2021</strain>
    </source>
</reference>
<protein>
    <submittedName>
        <fullName evidence="1">Uncharacterized protein</fullName>
    </submittedName>
</protein>
<dbReference type="Proteomes" id="UP001470230">
    <property type="component" value="Unassembled WGS sequence"/>
</dbReference>
<evidence type="ECO:0000313" key="1">
    <source>
        <dbReference type="EMBL" id="KAK8887852.1"/>
    </source>
</evidence>
<keyword evidence="2" id="KW-1185">Reference proteome</keyword>
<organism evidence="1 2">
    <name type="scientific">Tritrichomonas musculus</name>
    <dbReference type="NCBI Taxonomy" id="1915356"/>
    <lineage>
        <taxon>Eukaryota</taxon>
        <taxon>Metamonada</taxon>
        <taxon>Parabasalia</taxon>
        <taxon>Tritrichomonadida</taxon>
        <taxon>Tritrichomonadidae</taxon>
        <taxon>Tritrichomonas</taxon>
    </lineage>
</organism>
<comment type="caution">
    <text evidence="1">The sequence shown here is derived from an EMBL/GenBank/DDBJ whole genome shotgun (WGS) entry which is preliminary data.</text>
</comment>
<proteinExistence type="predicted"/>
<dbReference type="EMBL" id="JAPFFF010000006">
    <property type="protein sequence ID" value="KAK8887852.1"/>
    <property type="molecule type" value="Genomic_DNA"/>
</dbReference>
<name>A0ABR2KBK6_9EUKA</name>